<gene>
    <name evidence="1" type="ORF">L6164_006453</name>
</gene>
<dbReference type="EMBL" id="CM039428">
    <property type="protein sequence ID" value="KAI4352176.1"/>
    <property type="molecule type" value="Genomic_DNA"/>
</dbReference>
<proteinExistence type="predicted"/>
<accession>A0ACB9PUK6</accession>
<keyword evidence="2" id="KW-1185">Reference proteome</keyword>
<name>A0ACB9PUK6_BAUVA</name>
<evidence type="ECO:0000313" key="1">
    <source>
        <dbReference type="EMBL" id="KAI4352176.1"/>
    </source>
</evidence>
<protein>
    <submittedName>
        <fullName evidence="1">Uncharacterized protein</fullName>
    </submittedName>
</protein>
<organism evidence="1 2">
    <name type="scientific">Bauhinia variegata</name>
    <name type="common">Purple orchid tree</name>
    <name type="synonym">Phanera variegata</name>
    <dbReference type="NCBI Taxonomy" id="167791"/>
    <lineage>
        <taxon>Eukaryota</taxon>
        <taxon>Viridiplantae</taxon>
        <taxon>Streptophyta</taxon>
        <taxon>Embryophyta</taxon>
        <taxon>Tracheophyta</taxon>
        <taxon>Spermatophyta</taxon>
        <taxon>Magnoliopsida</taxon>
        <taxon>eudicotyledons</taxon>
        <taxon>Gunneridae</taxon>
        <taxon>Pentapetalae</taxon>
        <taxon>rosids</taxon>
        <taxon>fabids</taxon>
        <taxon>Fabales</taxon>
        <taxon>Fabaceae</taxon>
        <taxon>Cercidoideae</taxon>
        <taxon>Cercideae</taxon>
        <taxon>Bauhiniinae</taxon>
        <taxon>Bauhinia</taxon>
    </lineage>
</organism>
<reference evidence="1 2" key="1">
    <citation type="journal article" date="2022" name="DNA Res.">
        <title>Chromosomal-level genome assembly of the orchid tree Bauhinia variegata (Leguminosae; Cercidoideae) supports the allotetraploid origin hypothesis of Bauhinia.</title>
        <authorList>
            <person name="Zhong Y."/>
            <person name="Chen Y."/>
            <person name="Zheng D."/>
            <person name="Pang J."/>
            <person name="Liu Y."/>
            <person name="Luo S."/>
            <person name="Meng S."/>
            <person name="Qian L."/>
            <person name="Wei D."/>
            <person name="Dai S."/>
            <person name="Zhou R."/>
        </authorList>
    </citation>
    <scope>NUCLEOTIDE SEQUENCE [LARGE SCALE GENOMIC DNA]</scope>
    <source>
        <strain evidence="1">BV-YZ2020</strain>
    </source>
</reference>
<sequence>MEPSRISPRSAAGNGGKLRLMCSYGGHIVPRPGSKSLCYVGGETRIVAIDPRTVTSLSSFVAHLSSTLSINFSFIIKYQLPRLDLCSLISVTSDDDFQILIEEHQRLSCSPFPVASRIRVFLFPSKPDSGLCLIRHPKSETWFSDALKGVKVMQKGRHCLMGFDGEAGSGVEAHSFLSSGPESMVLETSSSFGSTSSSASLSNLPPLRCQGEDNEVNSQDAKVKLTPADTVPSENTASNILSHHQKIVYQDPAVHASPLETKLNAESVELETVVPNISSGIIVNNTNMNTGYASFSQLNQMQRQPVQFVQAGGAHFIPHNPTDLSSLPYYPQTYRPQQPLQLLVHHPHQPYPIYLVPIPQRPPNNLPSQFGVTDTATASSQASWHLVHNFEEPVKSALPPDILSQNYHTHTSNAAMSNVHVTNNGTQQHEADLLSAYQHPPSLAIACSDSAKQGNDPDDYLARVQIYKSQPPPPSLPSQYQSMTARATMLSEDFV</sequence>
<dbReference type="Proteomes" id="UP000828941">
    <property type="component" value="Chromosome 3"/>
</dbReference>
<evidence type="ECO:0000313" key="2">
    <source>
        <dbReference type="Proteomes" id="UP000828941"/>
    </source>
</evidence>
<comment type="caution">
    <text evidence="1">The sequence shown here is derived from an EMBL/GenBank/DDBJ whole genome shotgun (WGS) entry which is preliminary data.</text>
</comment>